<evidence type="ECO:0000256" key="4">
    <source>
        <dbReference type="ARBA" id="ARBA00023024"/>
    </source>
</evidence>
<dbReference type="AlphaFoldDB" id="A0A9P8TH65"/>
<evidence type="ECO:0000259" key="9">
    <source>
        <dbReference type="PROSITE" id="PS51910"/>
    </source>
</evidence>
<evidence type="ECO:0000313" key="10">
    <source>
        <dbReference type="EMBL" id="KAH3678500.1"/>
    </source>
</evidence>
<evidence type="ECO:0000256" key="2">
    <source>
        <dbReference type="ARBA" id="ARBA00012729"/>
    </source>
</evidence>
<keyword evidence="3" id="KW-0378">Hydrolase</keyword>
<dbReference type="EC" id="3.2.1.14" evidence="2"/>
<evidence type="ECO:0000256" key="7">
    <source>
        <dbReference type="ARBA" id="ARBA00023326"/>
    </source>
</evidence>
<name>A0A9P8TH65_9ASCO</name>
<dbReference type="Proteomes" id="UP000769528">
    <property type="component" value="Unassembled WGS sequence"/>
</dbReference>
<evidence type="ECO:0000256" key="6">
    <source>
        <dbReference type="ARBA" id="ARBA00023295"/>
    </source>
</evidence>
<gene>
    <name evidence="10" type="ORF">WICMUC_001517</name>
</gene>
<keyword evidence="7" id="KW-0624">Polysaccharide degradation</keyword>
<dbReference type="SUPFAM" id="SSF51445">
    <property type="entry name" value="(Trans)glycosidases"/>
    <property type="match status" value="1"/>
</dbReference>
<keyword evidence="8" id="KW-0732">Signal</keyword>
<dbReference type="PANTHER" id="PTHR45708:SF49">
    <property type="entry name" value="ENDOCHITINASE"/>
    <property type="match status" value="1"/>
</dbReference>
<dbReference type="OrthoDB" id="6020543at2759"/>
<dbReference type="InterPro" id="IPR001579">
    <property type="entry name" value="Glyco_hydro_18_chit_AS"/>
</dbReference>
<evidence type="ECO:0000256" key="1">
    <source>
        <dbReference type="ARBA" id="ARBA00000822"/>
    </source>
</evidence>
<reference evidence="10" key="1">
    <citation type="journal article" date="2021" name="Open Biol.">
        <title>Shared evolutionary footprints suggest mitochondrial oxidative damage underlies multiple complex I losses in fungi.</title>
        <authorList>
            <person name="Schikora-Tamarit M.A."/>
            <person name="Marcet-Houben M."/>
            <person name="Nosek J."/>
            <person name="Gabaldon T."/>
        </authorList>
    </citation>
    <scope>NUCLEOTIDE SEQUENCE</scope>
    <source>
        <strain evidence="10">CBS6341</strain>
    </source>
</reference>
<dbReference type="GO" id="GO:0000272">
    <property type="term" value="P:polysaccharide catabolic process"/>
    <property type="evidence" value="ECO:0007669"/>
    <property type="project" value="UniProtKB-KW"/>
</dbReference>
<evidence type="ECO:0000256" key="8">
    <source>
        <dbReference type="SAM" id="SignalP"/>
    </source>
</evidence>
<reference evidence="10" key="2">
    <citation type="submission" date="2021-01" db="EMBL/GenBank/DDBJ databases">
        <authorList>
            <person name="Schikora-Tamarit M.A."/>
        </authorList>
    </citation>
    <scope>NUCLEOTIDE SEQUENCE</scope>
    <source>
        <strain evidence="10">CBS6341</strain>
    </source>
</reference>
<dbReference type="Gene3D" id="3.20.20.80">
    <property type="entry name" value="Glycosidases"/>
    <property type="match status" value="1"/>
</dbReference>
<dbReference type="EMBL" id="JAEUBF010000443">
    <property type="protein sequence ID" value="KAH3678500.1"/>
    <property type="molecule type" value="Genomic_DNA"/>
</dbReference>
<evidence type="ECO:0000256" key="5">
    <source>
        <dbReference type="ARBA" id="ARBA00023277"/>
    </source>
</evidence>
<dbReference type="PROSITE" id="PS51910">
    <property type="entry name" value="GH18_2"/>
    <property type="match status" value="1"/>
</dbReference>
<evidence type="ECO:0000313" key="11">
    <source>
        <dbReference type="Proteomes" id="UP000769528"/>
    </source>
</evidence>
<keyword evidence="11" id="KW-1185">Reference proteome</keyword>
<keyword evidence="4" id="KW-0146">Chitin degradation</keyword>
<comment type="catalytic activity">
    <reaction evidence="1">
        <text>Random endo-hydrolysis of N-acetyl-beta-D-glucosaminide (1-&gt;4)-beta-linkages in chitin and chitodextrins.</text>
        <dbReference type="EC" id="3.2.1.14"/>
    </reaction>
</comment>
<dbReference type="InterPro" id="IPR017853">
    <property type="entry name" value="GH"/>
</dbReference>
<sequence length="452" mass="51399">MLFSSLALSMILFFSQFVLSKFHNNRSIAVYWGQETSNEPQKSLEYYCQSKSVDIVILAFISQFGEHYISDINQAINNDDSDDYESQKQSISNNNNETSSQFILNLSSYCLYSNVTNSFKCPSLVEDIKTCQARGKKVLLSLGGEYKSGSIKTYGFANDLEGENFAKTLWDSFGEGESVKSLQNDYRPFGDSIIDGFDIDIENEDQTGYLSMVKELSNLSEKYGSKKYYFSSAPQCIFPDKSNSLIIDNFQLDFIFVQFYNNDCQLTKNELKQKKNNDHDHDGDEDIGNEKFNYETWLKHIVENLNFTNTKIFIGLPSSSKAASNGFIKDESILSKIIGQIEKNEIYEKYFGGLMFWDASKGFDLNDRDSIDDSYIYKVWSKLIETNSEFIDEESGVSISNDSSTDSNPATSLFNNTLSSINFAVGYNNYYQTNSWISNIGLGLILFLIHIL</sequence>
<dbReference type="InterPro" id="IPR050542">
    <property type="entry name" value="Glycosyl_Hydrlase18_Chitinase"/>
</dbReference>
<feature type="domain" description="GH18" evidence="9">
    <location>
        <begin position="26"/>
        <end position="382"/>
    </location>
</feature>
<keyword evidence="5" id="KW-0119">Carbohydrate metabolism</keyword>
<dbReference type="GO" id="GO:0008843">
    <property type="term" value="F:endochitinase activity"/>
    <property type="evidence" value="ECO:0007669"/>
    <property type="project" value="UniProtKB-EC"/>
</dbReference>
<dbReference type="PROSITE" id="PS01095">
    <property type="entry name" value="GH18_1"/>
    <property type="match status" value="1"/>
</dbReference>
<dbReference type="PANTHER" id="PTHR45708">
    <property type="entry name" value="ENDOCHITINASE"/>
    <property type="match status" value="1"/>
</dbReference>
<protein>
    <recommendedName>
        <fullName evidence="2">chitinase</fullName>
        <ecNumber evidence="2">3.2.1.14</ecNumber>
    </recommendedName>
</protein>
<dbReference type="GO" id="GO:0006032">
    <property type="term" value="P:chitin catabolic process"/>
    <property type="evidence" value="ECO:0007669"/>
    <property type="project" value="UniProtKB-KW"/>
</dbReference>
<accession>A0A9P8TH65</accession>
<dbReference type="InterPro" id="IPR001223">
    <property type="entry name" value="Glyco_hydro18_cat"/>
</dbReference>
<comment type="caution">
    <text evidence="10">The sequence shown here is derived from an EMBL/GenBank/DDBJ whole genome shotgun (WGS) entry which is preliminary data.</text>
</comment>
<dbReference type="GO" id="GO:0005576">
    <property type="term" value="C:extracellular region"/>
    <property type="evidence" value="ECO:0007669"/>
    <property type="project" value="TreeGrafter"/>
</dbReference>
<organism evidence="10 11">
    <name type="scientific">Wickerhamomyces mucosus</name>
    <dbReference type="NCBI Taxonomy" id="1378264"/>
    <lineage>
        <taxon>Eukaryota</taxon>
        <taxon>Fungi</taxon>
        <taxon>Dikarya</taxon>
        <taxon>Ascomycota</taxon>
        <taxon>Saccharomycotina</taxon>
        <taxon>Saccharomycetes</taxon>
        <taxon>Phaffomycetales</taxon>
        <taxon>Wickerhamomycetaceae</taxon>
        <taxon>Wickerhamomyces</taxon>
    </lineage>
</organism>
<feature type="chain" id="PRO_5040460863" description="chitinase" evidence="8">
    <location>
        <begin position="21"/>
        <end position="452"/>
    </location>
</feature>
<evidence type="ECO:0000256" key="3">
    <source>
        <dbReference type="ARBA" id="ARBA00022801"/>
    </source>
</evidence>
<proteinExistence type="predicted"/>
<keyword evidence="6" id="KW-0326">Glycosidase</keyword>
<feature type="signal peptide" evidence="8">
    <location>
        <begin position="1"/>
        <end position="20"/>
    </location>
</feature>